<dbReference type="GO" id="GO:0000976">
    <property type="term" value="F:transcription cis-regulatory region binding"/>
    <property type="evidence" value="ECO:0007669"/>
    <property type="project" value="TreeGrafter"/>
</dbReference>
<reference evidence="7 8" key="1">
    <citation type="submission" date="2019-04" db="EMBL/GenBank/DDBJ databases">
        <title>Crypto-aerobic microbial life in anoxic (sulfidic) marine sediments.</title>
        <authorList>
            <person name="Bhattacharya S."/>
            <person name="Roy C."/>
            <person name="Mondal N."/>
            <person name="Sarkar J."/>
            <person name="Mandal S."/>
            <person name="Rameez M.J."/>
            <person name="Ghosh W."/>
        </authorList>
    </citation>
    <scope>NUCLEOTIDE SEQUENCE [LARGE SCALE GENOMIC DNA]</scope>
    <source>
        <strain evidence="7 8">SBBB</strain>
    </source>
</reference>
<dbReference type="PANTHER" id="PTHR30055:SF234">
    <property type="entry name" value="HTH-TYPE TRANSCRIPTIONAL REGULATOR BETI"/>
    <property type="match status" value="1"/>
</dbReference>
<protein>
    <submittedName>
        <fullName evidence="7">TetR/AcrR family transcriptional regulator</fullName>
    </submittedName>
</protein>
<gene>
    <name evidence="7" type="ORF">FA869_07430</name>
</gene>
<evidence type="ECO:0000256" key="3">
    <source>
        <dbReference type="ARBA" id="ARBA00023163"/>
    </source>
</evidence>
<feature type="compositionally biased region" description="Polar residues" evidence="5">
    <location>
        <begin position="1"/>
        <end position="14"/>
    </location>
</feature>
<feature type="region of interest" description="Disordered" evidence="5">
    <location>
        <begin position="1"/>
        <end position="21"/>
    </location>
</feature>
<evidence type="ECO:0000256" key="1">
    <source>
        <dbReference type="ARBA" id="ARBA00023015"/>
    </source>
</evidence>
<dbReference type="SUPFAM" id="SSF48498">
    <property type="entry name" value="Tetracyclin repressor-like, C-terminal domain"/>
    <property type="match status" value="1"/>
</dbReference>
<organism evidence="7 8">
    <name type="scientific">Halopseudomonas bauzanensis</name>
    <dbReference type="NCBI Taxonomy" id="653930"/>
    <lineage>
        <taxon>Bacteria</taxon>
        <taxon>Pseudomonadati</taxon>
        <taxon>Pseudomonadota</taxon>
        <taxon>Gammaproteobacteria</taxon>
        <taxon>Pseudomonadales</taxon>
        <taxon>Pseudomonadaceae</taxon>
        <taxon>Halopseudomonas</taxon>
    </lineage>
</organism>
<dbReference type="PROSITE" id="PS50977">
    <property type="entry name" value="HTH_TETR_2"/>
    <property type="match status" value="1"/>
</dbReference>
<dbReference type="Pfam" id="PF00440">
    <property type="entry name" value="TetR_N"/>
    <property type="match status" value="1"/>
</dbReference>
<dbReference type="AlphaFoldDB" id="A0A4V5NKM2"/>
<evidence type="ECO:0000256" key="2">
    <source>
        <dbReference type="ARBA" id="ARBA00023125"/>
    </source>
</evidence>
<dbReference type="InterPro" id="IPR023772">
    <property type="entry name" value="DNA-bd_HTH_TetR-type_CS"/>
</dbReference>
<keyword evidence="1" id="KW-0805">Transcription regulation</keyword>
<feature type="domain" description="HTH tetR-type" evidence="6">
    <location>
        <begin position="21"/>
        <end position="81"/>
    </location>
</feature>
<dbReference type="PRINTS" id="PR00455">
    <property type="entry name" value="HTHTETR"/>
</dbReference>
<evidence type="ECO:0000256" key="5">
    <source>
        <dbReference type="SAM" id="MobiDB-lite"/>
    </source>
</evidence>
<keyword evidence="2 4" id="KW-0238">DNA-binding</keyword>
<evidence type="ECO:0000313" key="7">
    <source>
        <dbReference type="EMBL" id="TKA92217.1"/>
    </source>
</evidence>
<dbReference type="Proteomes" id="UP000305198">
    <property type="component" value="Unassembled WGS sequence"/>
</dbReference>
<sequence>MSPSSSTVMLGQSQPRRRSAEGTRTLLLRAAAHLFARKGVAGITLAEIAGTVGLSGPAIYNHFSSKDALFIAVVQQMYDEEILAFEQALHSLDSVAEGVAVLLDLVPTLYRDDGTLQLLGLTAQLEAARNPSVYQVLIDASLRRDRVAISLVERAKGRGELAADVDAAEVGAMLLSLFYGALGYRSLMAPTPEQFQGSVRALRCLLTVMKR</sequence>
<dbReference type="Gene3D" id="1.10.357.10">
    <property type="entry name" value="Tetracycline Repressor, domain 2"/>
    <property type="match status" value="1"/>
</dbReference>
<evidence type="ECO:0000313" key="8">
    <source>
        <dbReference type="Proteomes" id="UP000305198"/>
    </source>
</evidence>
<dbReference type="EMBL" id="SWAV01000002">
    <property type="protein sequence ID" value="TKA92217.1"/>
    <property type="molecule type" value="Genomic_DNA"/>
</dbReference>
<dbReference type="InterPro" id="IPR036271">
    <property type="entry name" value="Tet_transcr_reg_TetR-rel_C_sf"/>
</dbReference>
<keyword evidence="3" id="KW-0804">Transcription</keyword>
<comment type="caution">
    <text evidence="7">The sequence shown here is derived from an EMBL/GenBank/DDBJ whole genome shotgun (WGS) entry which is preliminary data.</text>
</comment>
<dbReference type="SUPFAM" id="SSF46689">
    <property type="entry name" value="Homeodomain-like"/>
    <property type="match status" value="1"/>
</dbReference>
<dbReference type="PROSITE" id="PS01081">
    <property type="entry name" value="HTH_TETR_1"/>
    <property type="match status" value="1"/>
</dbReference>
<feature type="DNA-binding region" description="H-T-H motif" evidence="4">
    <location>
        <begin position="44"/>
        <end position="63"/>
    </location>
</feature>
<dbReference type="InterPro" id="IPR050109">
    <property type="entry name" value="HTH-type_TetR-like_transc_reg"/>
</dbReference>
<name>A0A4V5NKM2_9GAMM</name>
<dbReference type="RefSeq" id="WP_136869186.1">
    <property type="nucleotide sequence ID" value="NZ_SWAV01000002.1"/>
</dbReference>
<accession>A0A4V5NKM2</accession>
<proteinExistence type="predicted"/>
<dbReference type="GO" id="GO:0003700">
    <property type="term" value="F:DNA-binding transcription factor activity"/>
    <property type="evidence" value="ECO:0007669"/>
    <property type="project" value="TreeGrafter"/>
</dbReference>
<evidence type="ECO:0000259" key="6">
    <source>
        <dbReference type="PROSITE" id="PS50977"/>
    </source>
</evidence>
<dbReference type="PANTHER" id="PTHR30055">
    <property type="entry name" value="HTH-TYPE TRANSCRIPTIONAL REGULATOR RUTR"/>
    <property type="match status" value="1"/>
</dbReference>
<dbReference type="InterPro" id="IPR001647">
    <property type="entry name" value="HTH_TetR"/>
</dbReference>
<evidence type="ECO:0000256" key="4">
    <source>
        <dbReference type="PROSITE-ProRule" id="PRU00335"/>
    </source>
</evidence>
<dbReference type="InterPro" id="IPR009057">
    <property type="entry name" value="Homeodomain-like_sf"/>
</dbReference>